<dbReference type="CDD" id="cd06261">
    <property type="entry name" value="TM_PBP2"/>
    <property type="match status" value="1"/>
</dbReference>
<feature type="transmembrane region" description="Helical" evidence="7">
    <location>
        <begin position="35"/>
        <end position="56"/>
    </location>
</feature>
<evidence type="ECO:0000256" key="7">
    <source>
        <dbReference type="RuleBase" id="RU363032"/>
    </source>
</evidence>
<dbReference type="PANTHER" id="PTHR32243">
    <property type="entry name" value="MALTOSE TRANSPORT SYSTEM PERMEASE-RELATED"/>
    <property type="match status" value="1"/>
</dbReference>
<evidence type="ECO:0000256" key="5">
    <source>
        <dbReference type="ARBA" id="ARBA00022989"/>
    </source>
</evidence>
<feature type="transmembrane region" description="Helical" evidence="7">
    <location>
        <begin position="171"/>
        <end position="190"/>
    </location>
</feature>
<evidence type="ECO:0000313" key="9">
    <source>
        <dbReference type="EMBL" id="GAA4973442.1"/>
    </source>
</evidence>
<reference evidence="10" key="1">
    <citation type="journal article" date="2019" name="Int. J. Syst. Evol. Microbiol.">
        <title>The Global Catalogue of Microorganisms (GCM) 10K type strain sequencing project: providing services to taxonomists for standard genome sequencing and annotation.</title>
        <authorList>
            <consortium name="The Broad Institute Genomics Platform"/>
            <consortium name="The Broad Institute Genome Sequencing Center for Infectious Disease"/>
            <person name="Wu L."/>
            <person name="Ma J."/>
        </authorList>
    </citation>
    <scope>NUCLEOTIDE SEQUENCE [LARGE SCALE GENOMIC DNA]</scope>
    <source>
        <strain evidence="10">JCM 18126</strain>
    </source>
</reference>
<dbReference type="Proteomes" id="UP001501195">
    <property type="component" value="Unassembled WGS sequence"/>
</dbReference>
<dbReference type="InterPro" id="IPR050901">
    <property type="entry name" value="BP-dep_ABC_trans_perm"/>
</dbReference>
<evidence type="ECO:0000256" key="4">
    <source>
        <dbReference type="ARBA" id="ARBA00022692"/>
    </source>
</evidence>
<evidence type="ECO:0000259" key="8">
    <source>
        <dbReference type="PROSITE" id="PS50928"/>
    </source>
</evidence>
<dbReference type="PANTHER" id="PTHR32243:SF18">
    <property type="entry name" value="INNER MEMBRANE ABC TRANSPORTER PERMEASE PROTEIN YCJP"/>
    <property type="match status" value="1"/>
</dbReference>
<keyword evidence="2 7" id="KW-0813">Transport</keyword>
<evidence type="ECO:0000256" key="3">
    <source>
        <dbReference type="ARBA" id="ARBA00022475"/>
    </source>
</evidence>
<comment type="subcellular location">
    <subcellularLocation>
        <location evidence="1 7">Cell membrane</location>
        <topology evidence="1 7">Multi-pass membrane protein</topology>
    </subcellularLocation>
</comment>
<evidence type="ECO:0000256" key="1">
    <source>
        <dbReference type="ARBA" id="ARBA00004651"/>
    </source>
</evidence>
<keyword evidence="6 7" id="KW-0472">Membrane</keyword>
<comment type="caution">
    <text evidence="9">The sequence shown here is derived from an EMBL/GenBank/DDBJ whole genome shotgun (WGS) entry which is preliminary data.</text>
</comment>
<feature type="transmembrane region" description="Helical" evidence="7">
    <location>
        <begin position="141"/>
        <end position="165"/>
    </location>
</feature>
<feature type="transmembrane region" description="Helical" evidence="7">
    <location>
        <begin position="272"/>
        <end position="295"/>
    </location>
</feature>
<dbReference type="PROSITE" id="PS50928">
    <property type="entry name" value="ABC_TM1"/>
    <property type="match status" value="1"/>
</dbReference>
<dbReference type="InterPro" id="IPR035906">
    <property type="entry name" value="MetI-like_sf"/>
</dbReference>
<keyword evidence="5 7" id="KW-1133">Transmembrane helix</keyword>
<evidence type="ECO:0000256" key="6">
    <source>
        <dbReference type="ARBA" id="ARBA00023136"/>
    </source>
</evidence>
<protein>
    <submittedName>
        <fullName evidence="9">Carbohydrate ABC transporter permease</fullName>
    </submittedName>
</protein>
<sequence length="310" mass="33469">MSATTTRAAGRDTLEVVRRRPGRTRATTEERVFAVLRWALIAALVLVTAFPFYYMLLLSFVPIESLLLSPSRLWFGLETLTVETYRTVLASADDGGQGFGLFLRNSALVALATVAVTILVAIPGAYAVSRLPFPGRRQVSTLFLAVYLFPTVVLAVPLFIAFARLGLQSSLVGLMLVYVVQTVPVSIHMLRTYFATIPASIEEAAAIDGAGRVATLRRVVLPLAMPSITSTGLYVFMIAWNEFLFALLFLSAQPDRWTVSLGLAQLSNGIEVPKTVLMAGSVILTVPIVLLYGLAERALTEGLTSGADKG</sequence>
<evidence type="ECO:0000256" key="2">
    <source>
        <dbReference type="ARBA" id="ARBA00022448"/>
    </source>
</evidence>
<feature type="domain" description="ABC transmembrane type-1" evidence="8">
    <location>
        <begin position="103"/>
        <end position="295"/>
    </location>
</feature>
<keyword evidence="10" id="KW-1185">Reference proteome</keyword>
<dbReference type="SUPFAM" id="SSF161098">
    <property type="entry name" value="MetI-like"/>
    <property type="match status" value="1"/>
</dbReference>
<evidence type="ECO:0000313" key="10">
    <source>
        <dbReference type="Proteomes" id="UP001501195"/>
    </source>
</evidence>
<accession>A0ABP9HKY6</accession>
<organism evidence="9 10">
    <name type="scientific">Kineococcus glutinatus</name>
    <dbReference type="NCBI Taxonomy" id="1070872"/>
    <lineage>
        <taxon>Bacteria</taxon>
        <taxon>Bacillati</taxon>
        <taxon>Actinomycetota</taxon>
        <taxon>Actinomycetes</taxon>
        <taxon>Kineosporiales</taxon>
        <taxon>Kineosporiaceae</taxon>
        <taxon>Kineococcus</taxon>
    </lineage>
</organism>
<feature type="transmembrane region" description="Helical" evidence="7">
    <location>
        <begin position="107"/>
        <end position="129"/>
    </location>
</feature>
<dbReference type="Gene3D" id="1.10.3720.10">
    <property type="entry name" value="MetI-like"/>
    <property type="match status" value="1"/>
</dbReference>
<gene>
    <name evidence="9" type="ORF">GCM10023225_13550</name>
</gene>
<proteinExistence type="inferred from homology"/>
<keyword evidence="4 7" id="KW-0812">Transmembrane</keyword>
<dbReference type="EMBL" id="BAABIL010000175">
    <property type="protein sequence ID" value="GAA4973442.1"/>
    <property type="molecule type" value="Genomic_DNA"/>
</dbReference>
<dbReference type="Pfam" id="PF00528">
    <property type="entry name" value="BPD_transp_1"/>
    <property type="match status" value="1"/>
</dbReference>
<comment type="similarity">
    <text evidence="7">Belongs to the binding-protein-dependent transport system permease family.</text>
</comment>
<name>A0ABP9HKY6_9ACTN</name>
<keyword evidence="3" id="KW-1003">Cell membrane</keyword>
<dbReference type="InterPro" id="IPR000515">
    <property type="entry name" value="MetI-like"/>
</dbReference>